<evidence type="ECO:0000313" key="4">
    <source>
        <dbReference type="Proteomes" id="UP000530928"/>
    </source>
</evidence>
<feature type="compositionally biased region" description="Basic and acidic residues" evidence="1">
    <location>
        <begin position="260"/>
        <end position="269"/>
    </location>
</feature>
<proteinExistence type="predicted"/>
<dbReference type="EMBL" id="JACDUR010000001">
    <property type="protein sequence ID" value="MBA2889965.1"/>
    <property type="molecule type" value="Genomic_DNA"/>
</dbReference>
<dbReference type="PANTHER" id="PTHR23026:SF123">
    <property type="entry name" value="NAD(P)H NITROREDUCTASE RV3131-RELATED"/>
    <property type="match status" value="1"/>
</dbReference>
<dbReference type="RefSeq" id="WP_181608699.1">
    <property type="nucleotide sequence ID" value="NZ_BAABAM010000001.1"/>
</dbReference>
<dbReference type="InterPro" id="IPR050627">
    <property type="entry name" value="Nitroreductase/BluB"/>
</dbReference>
<comment type="caution">
    <text evidence="3">The sequence shown here is derived from an EMBL/GenBank/DDBJ whole genome shotgun (WGS) entry which is preliminary data.</text>
</comment>
<sequence length="296" mass="32347">MVTSLARRLGLAAAQAPSVHNTQPWRLTTPRGEFAELHADWDRWLRISDPRGRSLHVSCGAALFNVRLSVRLARHKPLVWLLPSPDEEPEVLAAVRVAESGPPTEATLGLYQAIPVRRTNRQPFTARRIPPHVLAELRAAAAAEGASLLRPSQETLDFAALAEDELALDAAYQAELATAAMPSYVHGPQATGSPDPIRDFGHRTGDARFETEPQLAVLATPGDGPLDWLRAGQALQRVLLTATVHGISASFLNQPLDLRDMRRRNDPPHRGGHPQMIMRLGYGPAVPRAPRRALDV</sequence>
<dbReference type="Pfam" id="PF00881">
    <property type="entry name" value="Nitroreductase"/>
    <property type="match status" value="1"/>
</dbReference>
<organism evidence="3 4">
    <name type="scientific">Nonomuraea soli</name>
    <dbReference type="NCBI Taxonomy" id="1032476"/>
    <lineage>
        <taxon>Bacteria</taxon>
        <taxon>Bacillati</taxon>
        <taxon>Actinomycetota</taxon>
        <taxon>Actinomycetes</taxon>
        <taxon>Streptosporangiales</taxon>
        <taxon>Streptosporangiaceae</taxon>
        <taxon>Nonomuraea</taxon>
    </lineage>
</organism>
<feature type="domain" description="Nitroreductase" evidence="2">
    <location>
        <begin position="117"/>
        <end position="282"/>
    </location>
</feature>
<accession>A0A7W0CF07</accession>
<dbReference type="AlphaFoldDB" id="A0A7W0CF07"/>
<evidence type="ECO:0000259" key="2">
    <source>
        <dbReference type="Pfam" id="PF00881"/>
    </source>
</evidence>
<dbReference type="InterPro" id="IPR029479">
    <property type="entry name" value="Nitroreductase"/>
</dbReference>
<protein>
    <submittedName>
        <fullName evidence="3">Nitroreductase</fullName>
    </submittedName>
</protein>
<dbReference type="NCBIfam" id="NF047509">
    <property type="entry name" value="Rv3131_FMN_oxido"/>
    <property type="match status" value="1"/>
</dbReference>
<reference evidence="3 4" key="1">
    <citation type="submission" date="2020-07" db="EMBL/GenBank/DDBJ databases">
        <title>Genomic Encyclopedia of Type Strains, Phase IV (KMG-IV): sequencing the most valuable type-strain genomes for metagenomic binning, comparative biology and taxonomic classification.</title>
        <authorList>
            <person name="Goeker M."/>
        </authorList>
    </citation>
    <scope>NUCLEOTIDE SEQUENCE [LARGE SCALE GENOMIC DNA]</scope>
    <source>
        <strain evidence="3 4">DSM 45533</strain>
    </source>
</reference>
<evidence type="ECO:0000256" key="1">
    <source>
        <dbReference type="SAM" id="MobiDB-lite"/>
    </source>
</evidence>
<dbReference type="SUPFAM" id="SSF55469">
    <property type="entry name" value="FMN-dependent nitroreductase-like"/>
    <property type="match status" value="2"/>
</dbReference>
<gene>
    <name evidence="3" type="ORF">HNR30_001300</name>
</gene>
<feature type="region of interest" description="Disordered" evidence="1">
    <location>
        <begin position="260"/>
        <end position="284"/>
    </location>
</feature>
<dbReference type="Gene3D" id="3.40.109.10">
    <property type="entry name" value="NADH Oxidase"/>
    <property type="match status" value="1"/>
</dbReference>
<dbReference type="InterPro" id="IPR000415">
    <property type="entry name" value="Nitroreductase-like"/>
</dbReference>
<dbReference type="Proteomes" id="UP000530928">
    <property type="component" value="Unassembled WGS sequence"/>
</dbReference>
<name>A0A7W0CF07_9ACTN</name>
<dbReference type="PANTHER" id="PTHR23026">
    <property type="entry name" value="NADPH NITROREDUCTASE"/>
    <property type="match status" value="1"/>
</dbReference>
<keyword evidence="4" id="KW-1185">Reference proteome</keyword>
<dbReference type="GO" id="GO:0016491">
    <property type="term" value="F:oxidoreductase activity"/>
    <property type="evidence" value="ECO:0007669"/>
    <property type="project" value="InterPro"/>
</dbReference>
<evidence type="ECO:0000313" key="3">
    <source>
        <dbReference type="EMBL" id="MBA2889965.1"/>
    </source>
</evidence>